<dbReference type="Pfam" id="PF09796">
    <property type="entry name" value="QCR10"/>
    <property type="match status" value="1"/>
</dbReference>
<keyword evidence="3" id="KW-1185">Reference proteome</keyword>
<dbReference type="InterPro" id="IPR019182">
    <property type="entry name" value="Cytochrome_b-c1_su10_fun"/>
</dbReference>
<dbReference type="PANTHER" id="PTHR28254">
    <property type="entry name" value="CYTOCHROME B-C1 COMPLEX SUBUNIT 10"/>
    <property type="match status" value="1"/>
</dbReference>
<accession>A0ABP0D996</accession>
<sequence length="90" mass="9842">MPASSPIMRSQTQFRSQYGPKYHNTANFKGLTGKTLFRYVSTIAPIGAAAGAALLFYASGIPRVQRDILQKIPIIGPYFVKTVHPADSPF</sequence>
<evidence type="ECO:0000313" key="3">
    <source>
        <dbReference type="Proteomes" id="UP001642502"/>
    </source>
</evidence>
<evidence type="ECO:0000313" key="2">
    <source>
        <dbReference type="EMBL" id="CAK7264697.1"/>
    </source>
</evidence>
<keyword evidence="1" id="KW-1133">Transmembrane helix</keyword>
<gene>
    <name evidence="2" type="ORF">SEPCBS119000_001126</name>
</gene>
<organism evidence="2 3">
    <name type="scientific">Sporothrix epigloea</name>
    <dbReference type="NCBI Taxonomy" id="1892477"/>
    <lineage>
        <taxon>Eukaryota</taxon>
        <taxon>Fungi</taxon>
        <taxon>Dikarya</taxon>
        <taxon>Ascomycota</taxon>
        <taxon>Pezizomycotina</taxon>
        <taxon>Sordariomycetes</taxon>
        <taxon>Sordariomycetidae</taxon>
        <taxon>Ophiostomatales</taxon>
        <taxon>Ophiostomataceae</taxon>
        <taxon>Sporothrix</taxon>
    </lineage>
</organism>
<feature type="transmembrane region" description="Helical" evidence="1">
    <location>
        <begin position="36"/>
        <end position="58"/>
    </location>
</feature>
<protein>
    <submittedName>
        <fullName evidence="2">Uncharacterized protein</fullName>
    </submittedName>
</protein>
<reference evidence="2 3" key="1">
    <citation type="submission" date="2024-01" db="EMBL/GenBank/DDBJ databases">
        <authorList>
            <person name="Allen C."/>
            <person name="Tagirdzhanova G."/>
        </authorList>
    </citation>
    <scope>NUCLEOTIDE SEQUENCE [LARGE SCALE GENOMIC DNA]</scope>
    <source>
        <strain evidence="2 3">CBS 119000</strain>
    </source>
</reference>
<dbReference type="EMBL" id="CAWUON010000008">
    <property type="protein sequence ID" value="CAK7264697.1"/>
    <property type="molecule type" value="Genomic_DNA"/>
</dbReference>
<proteinExistence type="predicted"/>
<comment type="caution">
    <text evidence="2">The sequence shown here is derived from an EMBL/GenBank/DDBJ whole genome shotgun (WGS) entry which is preliminary data.</text>
</comment>
<name>A0ABP0D996_9PEZI</name>
<evidence type="ECO:0000256" key="1">
    <source>
        <dbReference type="SAM" id="Phobius"/>
    </source>
</evidence>
<keyword evidence="1" id="KW-0472">Membrane</keyword>
<dbReference type="PANTHER" id="PTHR28254:SF1">
    <property type="entry name" value="CYTOCHROME B-C1 COMPLEX SUBUNIT 10, MITOCHONDRIAL"/>
    <property type="match status" value="1"/>
</dbReference>
<dbReference type="Proteomes" id="UP001642502">
    <property type="component" value="Unassembled WGS sequence"/>
</dbReference>
<keyword evidence="1" id="KW-0812">Transmembrane</keyword>